<reference evidence="1" key="1">
    <citation type="submission" date="2019-08" db="EMBL/GenBank/DDBJ databases">
        <authorList>
            <person name="Kucharzyk K."/>
            <person name="Murdoch R.W."/>
            <person name="Higgins S."/>
            <person name="Loffler F."/>
        </authorList>
    </citation>
    <scope>NUCLEOTIDE SEQUENCE</scope>
</reference>
<organism evidence="1">
    <name type="scientific">bioreactor metagenome</name>
    <dbReference type="NCBI Taxonomy" id="1076179"/>
    <lineage>
        <taxon>unclassified sequences</taxon>
        <taxon>metagenomes</taxon>
        <taxon>ecological metagenomes</taxon>
    </lineage>
</organism>
<protein>
    <submittedName>
        <fullName evidence="1">Uncharacterized protein</fullName>
    </submittedName>
</protein>
<accession>A0A644XB16</accession>
<name>A0A644XB16_9ZZZZ</name>
<comment type="caution">
    <text evidence="1">The sequence shown here is derived from an EMBL/GenBank/DDBJ whole genome shotgun (WGS) entry which is preliminary data.</text>
</comment>
<dbReference type="AlphaFoldDB" id="A0A644XB16"/>
<proteinExistence type="predicted"/>
<gene>
    <name evidence="1" type="ORF">SDC9_59296</name>
</gene>
<sequence length="175" mass="18316">MLNFFGVSCLTNDDKSVCATVINGDVIKVFADAIDMTYGKKTISSFGTDSPVVIDGALYVPSSLLMQFSDNSIVDFSTDRSAATLDTDIVVDVSASGLVGVDESILEQGSSGQAATDGVHESVAITSSISIRLWSMDGGSKYPRAAGEVALFAPAGALWIEGGHELLSRPGRRMI</sequence>
<evidence type="ECO:0000313" key="1">
    <source>
        <dbReference type="EMBL" id="MPM12941.1"/>
    </source>
</evidence>
<dbReference type="EMBL" id="VSSQ01002043">
    <property type="protein sequence ID" value="MPM12941.1"/>
    <property type="molecule type" value="Genomic_DNA"/>
</dbReference>